<dbReference type="EMBL" id="FOCM01000013">
    <property type="protein sequence ID" value="SEO12451.1"/>
    <property type="molecule type" value="Genomic_DNA"/>
</dbReference>
<dbReference type="AlphaFoldDB" id="A0A1H8M554"/>
<evidence type="ECO:0000313" key="1">
    <source>
        <dbReference type="EMBL" id="SEO12451.1"/>
    </source>
</evidence>
<dbReference type="Proteomes" id="UP000199372">
    <property type="component" value="Unassembled WGS sequence"/>
</dbReference>
<organism evidence="1 2">
    <name type="scientific">Palleronia pelagia</name>
    <dbReference type="NCBI Taxonomy" id="387096"/>
    <lineage>
        <taxon>Bacteria</taxon>
        <taxon>Pseudomonadati</taxon>
        <taxon>Pseudomonadota</taxon>
        <taxon>Alphaproteobacteria</taxon>
        <taxon>Rhodobacterales</taxon>
        <taxon>Roseobacteraceae</taxon>
        <taxon>Palleronia</taxon>
    </lineage>
</organism>
<evidence type="ECO:0000313" key="2">
    <source>
        <dbReference type="Proteomes" id="UP000199372"/>
    </source>
</evidence>
<sequence>MASVDGTLAQGSRLKCPYVAIMEDEGHAGPALFIFLRDV</sequence>
<protein>
    <submittedName>
        <fullName evidence="1">Uncharacterized protein</fullName>
    </submittedName>
</protein>
<gene>
    <name evidence="1" type="ORF">SAMN04488011_11340</name>
</gene>
<keyword evidence="2" id="KW-1185">Reference proteome</keyword>
<accession>A0A1H8M554</accession>
<reference evidence="2" key="1">
    <citation type="submission" date="2016-10" db="EMBL/GenBank/DDBJ databases">
        <authorList>
            <person name="Varghese N."/>
            <person name="Submissions S."/>
        </authorList>
    </citation>
    <scope>NUCLEOTIDE SEQUENCE [LARGE SCALE GENOMIC DNA]</scope>
    <source>
        <strain evidence="2">DSM 26893</strain>
    </source>
</reference>
<name>A0A1H8M554_9RHOB</name>
<proteinExistence type="predicted"/>